<evidence type="ECO:0000256" key="2">
    <source>
        <dbReference type="ARBA" id="ARBA00022621"/>
    </source>
</evidence>
<feature type="domain" description="Hemerythrin-like" evidence="5">
    <location>
        <begin position="15"/>
        <end position="123"/>
    </location>
</feature>
<organism evidence="6 7">
    <name type="scientific">Paramagnetospirillum magnetotacticum MS-1</name>
    <dbReference type="NCBI Taxonomy" id="272627"/>
    <lineage>
        <taxon>Bacteria</taxon>
        <taxon>Pseudomonadati</taxon>
        <taxon>Pseudomonadota</taxon>
        <taxon>Alphaproteobacteria</taxon>
        <taxon>Rhodospirillales</taxon>
        <taxon>Magnetospirillaceae</taxon>
        <taxon>Paramagnetospirillum</taxon>
    </lineage>
</organism>
<evidence type="ECO:0000313" key="6">
    <source>
        <dbReference type="EMBL" id="KIL97332.1"/>
    </source>
</evidence>
<evidence type="ECO:0000256" key="4">
    <source>
        <dbReference type="ARBA" id="ARBA00023004"/>
    </source>
</evidence>
<dbReference type="GO" id="GO:0046872">
    <property type="term" value="F:metal ion binding"/>
    <property type="evidence" value="ECO:0007669"/>
    <property type="project" value="UniProtKB-KW"/>
</dbReference>
<accession>A0A0C2U788</accession>
<sequence length="129" mass="14823">MAVIAWTEAMSVDDAALDKDHQKLIRMINDLDQAAPDFMELFNAVLDYTTGHFEREETHLDAIGFPGLDAHRVQHDDFADQVADMLRQYRDSPFDAGDTRLKDFLWTWLKGHILIEDQRYAAWARAKGG</sequence>
<dbReference type="RefSeq" id="WP_009871001.1">
    <property type="nucleotide sequence ID" value="NZ_JXSL01000030.1"/>
</dbReference>
<dbReference type="SUPFAM" id="SSF47188">
    <property type="entry name" value="Hemerythrin-like"/>
    <property type="match status" value="1"/>
</dbReference>
<keyword evidence="7" id="KW-1185">Reference proteome</keyword>
<protein>
    <submittedName>
        <fullName evidence="6">Hemerythrin</fullName>
    </submittedName>
</protein>
<comment type="caution">
    <text evidence="6">The sequence shown here is derived from an EMBL/GenBank/DDBJ whole genome shotgun (WGS) entry which is preliminary data.</text>
</comment>
<reference evidence="6 7" key="1">
    <citation type="submission" date="2015-01" db="EMBL/GenBank/DDBJ databases">
        <title>Genome Sequence of Magnetospirillum magnetotacticum Strain MS-1.</title>
        <authorList>
            <person name="Marinov G.K."/>
            <person name="Smalley M.D."/>
            <person name="DeSalvo G."/>
        </authorList>
    </citation>
    <scope>NUCLEOTIDE SEQUENCE [LARGE SCALE GENOMIC DNA]</scope>
    <source>
        <strain evidence="6 7">MS-1</strain>
    </source>
</reference>
<keyword evidence="2" id="KW-0813">Transport</keyword>
<evidence type="ECO:0000256" key="3">
    <source>
        <dbReference type="ARBA" id="ARBA00022723"/>
    </source>
</evidence>
<keyword evidence="2" id="KW-0561">Oxygen transport</keyword>
<dbReference type="Gene3D" id="1.20.120.50">
    <property type="entry name" value="Hemerythrin-like"/>
    <property type="match status" value="1"/>
</dbReference>
<dbReference type="PROSITE" id="PS00550">
    <property type="entry name" value="HEMERYTHRINS"/>
    <property type="match status" value="1"/>
</dbReference>
<dbReference type="STRING" id="272627.CCC_00393"/>
<dbReference type="AlphaFoldDB" id="A0A0C2U788"/>
<dbReference type="InterPro" id="IPR016131">
    <property type="entry name" value="Haemerythrin_Fe_BS"/>
</dbReference>
<evidence type="ECO:0000256" key="1">
    <source>
        <dbReference type="ARBA" id="ARBA00010587"/>
    </source>
</evidence>
<dbReference type="InterPro" id="IPR035938">
    <property type="entry name" value="Hemerythrin-like_sf"/>
</dbReference>
<dbReference type="Proteomes" id="UP000031971">
    <property type="component" value="Unassembled WGS sequence"/>
</dbReference>
<dbReference type="NCBIfam" id="NF033749">
    <property type="entry name" value="bact_hemeryth"/>
    <property type="match status" value="1"/>
</dbReference>
<dbReference type="OrthoDB" id="7305302at2"/>
<dbReference type="InterPro" id="IPR012827">
    <property type="entry name" value="Hemerythrin_metal-bd"/>
</dbReference>
<dbReference type="InterPro" id="IPR050669">
    <property type="entry name" value="Hemerythrin"/>
</dbReference>
<comment type="similarity">
    <text evidence="1">Belongs to the hemerythrin family.</text>
</comment>
<keyword evidence="4" id="KW-0408">Iron</keyword>
<dbReference type="InterPro" id="IPR012312">
    <property type="entry name" value="Hemerythrin-like"/>
</dbReference>
<evidence type="ECO:0000313" key="7">
    <source>
        <dbReference type="Proteomes" id="UP000031971"/>
    </source>
</evidence>
<evidence type="ECO:0000259" key="5">
    <source>
        <dbReference type="Pfam" id="PF01814"/>
    </source>
</evidence>
<dbReference type="Pfam" id="PF01814">
    <property type="entry name" value="Hemerythrin"/>
    <property type="match status" value="1"/>
</dbReference>
<dbReference type="PANTHER" id="PTHR37164">
    <property type="entry name" value="BACTERIOHEMERYTHRIN"/>
    <property type="match status" value="1"/>
</dbReference>
<dbReference type="PANTHER" id="PTHR37164:SF1">
    <property type="entry name" value="BACTERIOHEMERYTHRIN"/>
    <property type="match status" value="1"/>
</dbReference>
<keyword evidence="3" id="KW-0479">Metal-binding</keyword>
<dbReference type="EMBL" id="JXSL01000030">
    <property type="protein sequence ID" value="KIL97332.1"/>
    <property type="molecule type" value="Genomic_DNA"/>
</dbReference>
<gene>
    <name evidence="6" type="ORF">CCC_00393</name>
</gene>
<dbReference type="GO" id="GO:0005344">
    <property type="term" value="F:oxygen carrier activity"/>
    <property type="evidence" value="ECO:0007669"/>
    <property type="project" value="UniProtKB-KW"/>
</dbReference>
<proteinExistence type="inferred from homology"/>
<dbReference type="NCBIfam" id="TIGR02481">
    <property type="entry name" value="hemeryth_dom"/>
    <property type="match status" value="1"/>
</dbReference>
<name>A0A0C2U788_PARME</name>
<dbReference type="CDD" id="cd12107">
    <property type="entry name" value="Hemerythrin"/>
    <property type="match status" value="1"/>
</dbReference>